<evidence type="ECO:0000313" key="2">
    <source>
        <dbReference type="EMBL" id="CAH1249069.1"/>
    </source>
</evidence>
<name>A0A8K0EDN4_BRALA</name>
<reference evidence="2" key="1">
    <citation type="submission" date="2022-01" db="EMBL/GenBank/DDBJ databases">
        <authorList>
            <person name="Braso-Vives M."/>
        </authorList>
    </citation>
    <scope>NUCLEOTIDE SEQUENCE</scope>
</reference>
<evidence type="ECO:0000313" key="3">
    <source>
        <dbReference type="Proteomes" id="UP000838412"/>
    </source>
</evidence>
<proteinExistence type="predicted"/>
<dbReference type="AlphaFoldDB" id="A0A8K0EDN4"/>
<dbReference type="Proteomes" id="UP000838412">
    <property type="component" value="Chromosome 17"/>
</dbReference>
<evidence type="ECO:0000256" key="1">
    <source>
        <dbReference type="SAM" id="MobiDB-lite"/>
    </source>
</evidence>
<dbReference type="EMBL" id="OV696702">
    <property type="protein sequence ID" value="CAH1249069.1"/>
    <property type="molecule type" value="Genomic_DNA"/>
</dbReference>
<keyword evidence="3" id="KW-1185">Reference proteome</keyword>
<protein>
    <submittedName>
        <fullName evidence="2">Hypp8509 protein</fullName>
    </submittedName>
</protein>
<sequence>MWSEPSRQRWIPATETGGNGPVVGRSDPGLAVGGWTRLGPRDEASLQQDGDRKAMRTFHGSCNGRHYNCGMVQSGPRTPP</sequence>
<gene>
    <name evidence="2" type="primary">Hypp8509</name>
    <name evidence="2" type="ORF">BLAG_LOCUS10288</name>
</gene>
<accession>A0A8K0EDN4</accession>
<organism evidence="2 3">
    <name type="scientific">Branchiostoma lanceolatum</name>
    <name type="common">Common lancelet</name>
    <name type="synonym">Amphioxus lanceolatum</name>
    <dbReference type="NCBI Taxonomy" id="7740"/>
    <lineage>
        <taxon>Eukaryota</taxon>
        <taxon>Metazoa</taxon>
        <taxon>Chordata</taxon>
        <taxon>Cephalochordata</taxon>
        <taxon>Leptocardii</taxon>
        <taxon>Amphioxiformes</taxon>
        <taxon>Branchiostomatidae</taxon>
        <taxon>Branchiostoma</taxon>
    </lineage>
</organism>
<feature type="compositionally biased region" description="Basic and acidic residues" evidence="1">
    <location>
        <begin position="39"/>
        <end position="51"/>
    </location>
</feature>
<feature type="region of interest" description="Disordered" evidence="1">
    <location>
        <begin position="1"/>
        <end position="51"/>
    </location>
</feature>